<evidence type="ECO:0000256" key="13">
    <source>
        <dbReference type="ARBA" id="ARBA00041418"/>
    </source>
</evidence>
<dbReference type="GO" id="GO:0008360">
    <property type="term" value="P:regulation of cell shape"/>
    <property type="evidence" value="ECO:0007669"/>
    <property type="project" value="UniProtKB-KW"/>
</dbReference>
<keyword evidence="6" id="KW-0573">Peptidoglycan synthesis</keyword>
<dbReference type="Proteomes" id="UP000199513">
    <property type="component" value="Unassembled WGS sequence"/>
</dbReference>
<feature type="transmembrane region" description="Helical" evidence="16">
    <location>
        <begin position="304"/>
        <end position="323"/>
    </location>
</feature>
<evidence type="ECO:0000256" key="9">
    <source>
        <dbReference type="ARBA" id="ARBA00032370"/>
    </source>
</evidence>
<dbReference type="GO" id="GO:0005886">
    <property type="term" value="C:plasma membrane"/>
    <property type="evidence" value="ECO:0007669"/>
    <property type="project" value="TreeGrafter"/>
</dbReference>
<keyword evidence="4 16" id="KW-0812">Transmembrane</keyword>
<evidence type="ECO:0000256" key="14">
    <source>
        <dbReference type="ARBA" id="ARBA00044770"/>
    </source>
</evidence>
<evidence type="ECO:0000256" key="11">
    <source>
        <dbReference type="ARBA" id="ARBA00038053"/>
    </source>
</evidence>
<name>A0A1I2HUB4_9BACT</name>
<evidence type="ECO:0000256" key="10">
    <source>
        <dbReference type="ARBA" id="ARBA00033270"/>
    </source>
</evidence>
<comment type="catalytic activity">
    <reaction evidence="15">
        <text>[GlcNAc-(1-&gt;4)-Mur2Ac(oyl-L-Ala-gamma-D-Glu-L-Lys-D-Ala-D-Ala)](n)-di-trans,octa-cis-undecaprenyl diphosphate + beta-D-GlcNAc-(1-&gt;4)-Mur2Ac(oyl-L-Ala-gamma-D-Glu-L-Lys-D-Ala-D-Ala)-di-trans,octa-cis-undecaprenyl diphosphate = [GlcNAc-(1-&gt;4)-Mur2Ac(oyl-L-Ala-gamma-D-Glu-L-Lys-D-Ala-D-Ala)](n+1)-di-trans,octa-cis-undecaprenyl diphosphate + di-trans,octa-cis-undecaprenyl diphosphate + H(+)</text>
        <dbReference type="Rhea" id="RHEA:23708"/>
        <dbReference type="Rhea" id="RHEA-COMP:9602"/>
        <dbReference type="Rhea" id="RHEA-COMP:9603"/>
        <dbReference type="ChEBI" id="CHEBI:15378"/>
        <dbReference type="ChEBI" id="CHEBI:58405"/>
        <dbReference type="ChEBI" id="CHEBI:60033"/>
        <dbReference type="ChEBI" id="CHEBI:78435"/>
        <dbReference type="EC" id="2.4.99.28"/>
    </reaction>
</comment>
<comment type="subcellular location">
    <subcellularLocation>
        <location evidence="1">Membrane</location>
        <topology evidence="1">Multi-pass membrane protein</topology>
    </subcellularLocation>
</comment>
<dbReference type="Pfam" id="PF01098">
    <property type="entry name" value="FTSW_RODA_SPOVE"/>
    <property type="match status" value="1"/>
</dbReference>
<evidence type="ECO:0000256" key="16">
    <source>
        <dbReference type="SAM" id="Phobius"/>
    </source>
</evidence>
<sequence length="389" mass="42535">MTNALKERKLLEGDPIIWGVVFILALISILLVYSATGTLAFKMGKDSESYLLKHSLLFVLSFVVMWVCHKVDYKYFSRISRLALLFSVPMLIFTWGYGTTINDATRWITIPYLNHTFQPADLAKLALIANVASMLSKRQQNIRNIEKTLIPILFWCGLICGLIALSDFSGAIILFLTCMLIMFIGRMPLRYLAGMVAVGVVVGALALAVGQRGGTVKNRMSSYLDPNHLPFQTEQSYIAIATGGFAGKGPGQSHQRNFLPHPYSDFIFAILVEEYGFLGAVVVIGLFLTLLYRGMLAVNQSENAFGGLLSAGLSFSVVFQAMINMGVATGILPVTGLQLPLVSMGGTSLLLTGASIGIIISVSRSNTYKPILQSAKEKIFNRDRKVARA</sequence>
<evidence type="ECO:0000256" key="4">
    <source>
        <dbReference type="ARBA" id="ARBA00022692"/>
    </source>
</evidence>
<keyword evidence="7 16" id="KW-1133">Transmembrane helix</keyword>
<keyword evidence="3" id="KW-0808">Transferase</keyword>
<evidence type="ECO:0000256" key="15">
    <source>
        <dbReference type="ARBA" id="ARBA00049902"/>
    </source>
</evidence>
<feature type="transmembrane region" description="Helical" evidence="16">
    <location>
        <begin position="343"/>
        <end position="362"/>
    </location>
</feature>
<proteinExistence type="inferred from homology"/>
<dbReference type="AlphaFoldDB" id="A0A1I2HUB4"/>
<evidence type="ECO:0000256" key="5">
    <source>
        <dbReference type="ARBA" id="ARBA00022960"/>
    </source>
</evidence>
<dbReference type="GO" id="GO:0009252">
    <property type="term" value="P:peptidoglycan biosynthetic process"/>
    <property type="evidence" value="ECO:0007669"/>
    <property type="project" value="UniProtKB-KW"/>
</dbReference>
<feature type="transmembrane region" description="Helical" evidence="16">
    <location>
        <begin position="152"/>
        <end position="184"/>
    </location>
</feature>
<keyword evidence="17" id="KW-0131">Cell cycle</keyword>
<keyword evidence="5" id="KW-0133">Cell shape</keyword>
<dbReference type="PANTHER" id="PTHR30474:SF2">
    <property type="entry name" value="PEPTIDOGLYCAN GLYCOSYLTRANSFERASE FTSW-RELATED"/>
    <property type="match status" value="1"/>
</dbReference>
<evidence type="ECO:0000256" key="3">
    <source>
        <dbReference type="ARBA" id="ARBA00022679"/>
    </source>
</evidence>
<dbReference type="InterPro" id="IPR001182">
    <property type="entry name" value="FtsW/RodA"/>
</dbReference>
<dbReference type="GO" id="GO:0051301">
    <property type="term" value="P:cell division"/>
    <property type="evidence" value="ECO:0007669"/>
    <property type="project" value="UniProtKB-KW"/>
</dbReference>
<organism evidence="17 18">
    <name type="scientific">Thermoflexibacter ruber</name>
    <dbReference type="NCBI Taxonomy" id="1003"/>
    <lineage>
        <taxon>Bacteria</taxon>
        <taxon>Pseudomonadati</taxon>
        <taxon>Bacteroidota</taxon>
        <taxon>Cytophagia</taxon>
        <taxon>Cytophagales</taxon>
        <taxon>Thermoflexibacteraceae</taxon>
        <taxon>Thermoflexibacter</taxon>
    </lineage>
</organism>
<dbReference type="EMBL" id="FONY01000026">
    <property type="protein sequence ID" value="SFF33228.1"/>
    <property type="molecule type" value="Genomic_DNA"/>
</dbReference>
<evidence type="ECO:0000256" key="12">
    <source>
        <dbReference type="ARBA" id="ARBA00041185"/>
    </source>
</evidence>
<gene>
    <name evidence="17" type="ORF">SAMN04488541_102648</name>
</gene>
<evidence type="ECO:0000256" key="6">
    <source>
        <dbReference type="ARBA" id="ARBA00022984"/>
    </source>
</evidence>
<feature type="transmembrane region" description="Helical" evidence="16">
    <location>
        <begin position="79"/>
        <end position="97"/>
    </location>
</feature>
<dbReference type="EC" id="2.4.99.28" evidence="14"/>
<feature type="transmembrane region" description="Helical" evidence="16">
    <location>
        <begin position="16"/>
        <end position="35"/>
    </location>
</feature>
<feature type="transmembrane region" description="Helical" evidence="16">
    <location>
        <begin position="50"/>
        <end position="67"/>
    </location>
</feature>
<keyword evidence="2" id="KW-0328">Glycosyltransferase</keyword>
<evidence type="ECO:0000313" key="18">
    <source>
        <dbReference type="Proteomes" id="UP000199513"/>
    </source>
</evidence>
<keyword evidence="8 16" id="KW-0472">Membrane</keyword>
<evidence type="ECO:0000313" key="17">
    <source>
        <dbReference type="EMBL" id="SFF33228.1"/>
    </source>
</evidence>
<accession>A0A1I2HUB4</accession>
<dbReference type="PANTHER" id="PTHR30474">
    <property type="entry name" value="CELL CYCLE PROTEIN"/>
    <property type="match status" value="1"/>
</dbReference>
<dbReference type="GO" id="GO:0008955">
    <property type="term" value="F:peptidoglycan glycosyltransferase activity"/>
    <property type="evidence" value="ECO:0007669"/>
    <property type="project" value="UniProtKB-EC"/>
</dbReference>
<comment type="similarity">
    <text evidence="11">Belongs to the SEDS family. FtsW subfamily.</text>
</comment>
<evidence type="ECO:0000256" key="7">
    <source>
        <dbReference type="ARBA" id="ARBA00022989"/>
    </source>
</evidence>
<dbReference type="GO" id="GO:0015648">
    <property type="term" value="F:lipid-linked peptidoglycan transporter activity"/>
    <property type="evidence" value="ECO:0007669"/>
    <property type="project" value="TreeGrafter"/>
</dbReference>
<dbReference type="GO" id="GO:0032153">
    <property type="term" value="C:cell division site"/>
    <property type="evidence" value="ECO:0007669"/>
    <property type="project" value="TreeGrafter"/>
</dbReference>
<feature type="transmembrane region" description="Helical" evidence="16">
    <location>
        <begin position="191"/>
        <end position="210"/>
    </location>
</feature>
<keyword evidence="18" id="KW-1185">Reference proteome</keyword>
<dbReference type="OrthoDB" id="9812661at2"/>
<feature type="transmembrane region" description="Helical" evidence="16">
    <location>
        <begin position="266"/>
        <end position="292"/>
    </location>
</feature>
<keyword evidence="17" id="KW-0132">Cell division</keyword>
<evidence type="ECO:0000256" key="1">
    <source>
        <dbReference type="ARBA" id="ARBA00004141"/>
    </source>
</evidence>
<dbReference type="STRING" id="1003.SAMN04488541_102648"/>
<protein>
    <recommendedName>
        <fullName evidence="12">Probable peptidoglycan glycosyltransferase FtsW</fullName>
        <ecNumber evidence="14">2.4.99.28</ecNumber>
    </recommendedName>
    <alternativeName>
        <fullName evidence="13">Cell division protein FtsW</fullName>
    </alternativeName>
    <alternativeName>
        <fullName evidence="10">Cell wall polymerase</fullName>
    </alternativeName>
    <alternativeName>
        <fullName evidence="9">Peptidoglycan polymerase</fullName>
    </alternativeName>
</protein>
<reference evidence="17 18" key="1">
    <citation type="submission" date="2016-10" db="EMBL/GenBank/DDBJ databases">
        <authorList>
            <person name="de Groot N.N."/>
        </authorList>
    </citation>
    <scope>NUCLEOTIDE SEQUENCE [LARGE SCALE GENOMIC DNA]</scope>
    <source>
        <strain>GEY</strain>
        <strain evidence="18">DSM 9560</strain>
    </source>
</reference>
<dbReference type="RefSeq" id="WP_091547080.1">
    <property type="nucleotide sequence ID" value="NZ_FONY01000026.1"/>
</dbReference>
<evidence type="ECO:0000256" key="2">
    <source>
        <dbReference type="ARBA" id="ARBA00022676"/>
    </source>
</evidence>
<evidence type="ECO:0000256" key="8">
    <source>
        <dbReference type="ARBA" id="ARBA00023136"/>
    </source>
</evidence>